<comment type="caution">
    <text evidence="1">The sequence shown here is derived from an EMBL/GenBank/DDBJ whole genome shotgun (WGS) entry which is preliminary data.</text>
</comment>
<reference evidence="1 2" key="1">
    <citation type="submission" date="2016-01" db="EMBL/GenBank/DDBJ databases">
        <title>Draft Genome Sequences of Seven Thermophilic Sporeformers Isolated from Foods.</title>
        <authorList>
            <person name="Berendsen E.M."/>
            <person name="Wells-Bennik M.H."/>
            <person name="Krawcyk A.O."/>
            <person name="De Jong A."/>
            <person name="Holsappel S."/>
            <person name="Eijlander R.T."/>
            <person name="Kuipers O.P."/>
        </authorList>
    </citation>
    <scope>NUCLEOTIDE SEQUENCE [LARGE SCALE GENOMIC DNA]</scope>
    <source>
        <strain evidence="1 2">B4110</strain>
    </source>
</reference>
<accession>A0A150N7E6</accession>
<proteinExistence type="predicted"/>
<organism evidence="1 2">
    <name type="scientific">Parageobacillus toebii</name>
    <dbReference type="NCBI Taxonomy" id="153151"/>
    <lineage>
        <taxon>Bacteria</taxon>
        <taxon>Bacillati</taxon>
        <taxon>Bacillota</taxon>
        <taxon>Bacilli</taxon>
        <taxon>Bacillales</taxon>
        <taxon>Anoxybacillaceae</taxon>
        <taxon>Parageobacillus</taxon>
    </lineage>
</organism>
<dbReference type="EMBL" id="LQYW01000010">
    <property type="protein sequence ID" value="KYD32608.1"/>
    <property type="molecule type" value="Genomic_DNA"/>
</dbReference>
<sequence>MKAESAANLAQGCPWQRGIGRERAANFRTEETEEYELHRRPGIIQQNKALFIEGDAE</sequence>
<dbReference type="AlphaFoldDB" id="A0A150N7E6"/>
<evidence type="ECO:0000313" key="1">
    <source>
        <dbReference type="EMBL" id="KYD32608.1"/>
    </source>
</evidence>
<protein>
    <submittedName>
        <fullName evidence="1">Uncharacterized protein</fullName>
    </submittedName>
</protein>
<evidence type="ECO:0000313" key="2">
    <source>
        <dbReference type="Proteomes" id="UP000075324"/>
    </source>
</evidence>
<dbReference type="PATRIC" id="fig|153151.4.peg.214"/>
<dbReference type="Proteomes" id="UP000075324">
    <property type="component" value="Unassembled WGS sequence"/>
</dbReference>
<gene>
    <name evidence="1" type="ORF">B4110_1493</name>
</gene>
<name>A0A150N7E6_9BACL</name>